<sequence>MRRPDRKSTPEASARAVALDLLARRDHGRAELSRKLVQRGYADEEIAPLLDALEEKGWLSEARYVEAYVRGRSERGYGPLRILAELRQRGVSDGDARAELDGWKGRWRELARRYYQRHFSGPPADYRERARRWRHMQQRGFDADTLATVLDHEGDGDDD</sequence>
<organism evidence="9 10">
    <name type="scientific">Acidihalobacter aeolianus</name>
    <dbReference type="NCBI Taxonomy" id="2792603"/>
    <lineage>
        <taxon>Bacteria</taxon>
        <taxon>Pseudomonadati</taxon>
        <taxon>Pseudomonadota</taxon>
        <taxon>Gammaproteobacteria</taxon>
        <taxon>Chromatiales</taxon>
        <taxon>Ectothiorhodospiraceae</taxon>
        <taxon>Acidihalobacter</taxon>
    </lineage>
</organism>
<evidence type="ECO:0000313" key="10">
    <source>
        <dbReference type="Proteomes" id="UP000095342"/>
    </source>
</evidence>
<evidence type="ECO:0000313" key="9">
    <source>
        <dbReference type="EMBL" id="AOV16371.1"/>
    </source>
</evidence>
<dbReference type="Pfam" id="PF21982">
    <property type="entry name" value="RecX_HTH1"/>
    <property type="match status" value="1"/>
</dbReference>
<dbReference type="InterPro" id="IPR053925">
    <property type="entry name" value="RecX_HTH_3rd"/>
</dbReference>
<keyword evidence="10" id="KW-1185">Reference proteome</keyword>
<dbReference type="GO" id="GO:0005737">
    <property type="term" value="C:cytoplasm"/>
    <property type="evidence" value="ECO:0007669"/>
    <property type="project" value="UniProtKB-SubCell"/>
</dbReference>
<evidence type="ECO:0000259" key="7">
    <source>
        <dbReference type="Pfam" id="PF21981"/>
    </source>
</evidence>
<dbReference type="AlphaFoldDB" id="A0A1D8K5Z5"/>
<dbReference type="GO" id="GO:0006282">
    <property type="term" value="P:regulation of DNA repair"/>
    <property type="evidence" value="ECO:0007669"/>
    <property type="project" value="UniProtKB-UniRule"/>
</dbReference>
<dbReference type="Gene3D" id="1.10.10.10">
    <property type="entry name" value="Winged helix-like DNA-binding domain superfamily/Winged helix DNA-binding domain"/>
    <property type="match status" value="3"/>
</dbReference>
<evidence type="ECO:0000256" key="1">
    <source>
        <dbReference type="ARBA" id="ARBA00004496"/>
    </source>
</evidence>
<dbReference type="PANTHER" id="PTHR33602:SF1">
    <property type="entry name" value="REGULATORY PROTEIN RECX FAMILY PROTEIN"/>
    <property type="match status" value="1"/>
</dbReference>
<accession>A0A1D8K5Z5</accession>
<proteinExistence type="inferred from homology"/>
<feature type="domain" description="RecX second three-helical" evidence="6">
    <location>
        <begin position="60"/>
        <end position="98"/>
    </location>
</feature>
<dbReference type="RefSeq" id="WP_070071964.1">
    <property type="nucleotide sequence ID" value="NZ_CP017448.1"/>
</dbReference>
<evidence type="ECO:0000259" key="6">
    <source>
        <dbReference type="Pfam" id="PF02631"/>
    </source>
</evidence>
<evidence type="ECO:0000256" key="4">
    <source>
        <dbReference type="ARBA" id="ARBA00022490"/>
    </source>
</evidence>
<dbReference type="Proteomes" id="UP000095342">
    <property type="component" value="Chromosome"/>
</dbReference>
<keyword evidence="4 5" id="KW-0963">Cytoplasm</keyword>
<dbReference type="InterPro" id="IPR003783">
    <property type="entry name" value="Regulatory_RecX"/>
</dbReference>
<comment type="similarity">
    <text evidence="2 5">Belongs to the RecX family.</text>
</comment>
<evidence type="ECO:0000259" key="8">
    <source>
        <dbReference type="Pfam" id="PF21982"/>
    </source>
</evidence>
<dbReference type="Pfam" id="PF02631">
    <property type="entry name" value="RecX_HTH2"/>
    <property type="match status" value="1"/>
</dbReference>
<evidence type="ECO:0000256" key="3">
    <source>
        <dbReference type="ARBA" id="ARBA00018111"/>
    </source>
</evidence>
<evidence type="ECO:0000256" key="5">
    <source>
        <dbReference type="HAMAP-Rule" id="MF_01114"/>
    </source>
</evidence>
<dbReference type="HAMAP" id="MF_01114">
    <property type="entry name" value="RecX"/>
    <property type="match status" value="1"/>
</dbReference>
<gene>
    <name evidence="5" type="primary">recX</name>
    <name evidence="9" type="ORF">BJI67_04165</name>
</gene>
<feature type="domain" description="RecX third three-helical" evidence="7">
    <location>
        <begin position="109"/>
        <end position="145"/>
    </location>
</feature>
<comment type="function">
    <text evidence="5">Modulates RecA activity.</text>
</comment>
<dbReference type="KEGG" id="aaeo:BJI67_04165"/>
<dbReference type="InterPro" id="IPR053926">
    <property type="entry name" value="RecX_HTH_1st"/>
</dbReference>
<comment type="subcellular location">
    <subcellularLocation>
        <location evidence="1 5">Cytoplasm</location>
    </subcellularLocation>
</comment>
<name>A0A1D8K5Z5_9GAMM</name>
<dbReference type="EMBL" id="CP017448">
    <property type="protein sequence ID" value="AOV16371.1"/>
    <property type="molecule type" value="Genomic_DNA"/>
</dbReference>
<reference evidence="9 10" key="1">
    <citation type="submission" date="2016-09" db="EMBL/GenBank/DDBJ databases">
        <title>Acidihalobacter prosperus V6 (DSM14174).</title>
        <authorList>
            <person name="Khaleque H.N."/>
            <person name="Ramsay J.P."/>
            <person name="Murphy R.J.T."/>
            <person name="Kaksonen A.H."/>
            <person name="Boxall N.J."/>
            <person name="Watkin E.L.J."/>
        </authorList>
    </citation>
    <scope>NUCLEOTIDE SEQUENCE [LARGE SCALE GENOMIC DNA]</scope>
    <source>
        <strain evidence="9 10">V6</strain>
    </source>
</reference>
<protein>
    <recommendedName>
        <fullName evidence="3 5">Regulatory protein RecX</fullName>
    </recommendedName>
</protein>
<dbReference type="PANTHER" id="PTHR33602">
    <property type="entry name" value="REGULATORY PROTEIN RECX FAMILY PROTEIN"/>
    <property type="match status" value="1"/>
</dbReference>
<dbReference type="InterPro" id="IPR053924">
    <property type="entry name" value="RecX_HTH_2nd"/>
</dbReference>
<feature type="domain" description="RecX first three-helical" evidence="8">
    <location>
        <begin position="14"/>
        <end position="51"/>
    </location>
</feature>
<dbReference type="InterPro" id="IPR036388">
    <property type="entry name" value="WH-like_DNA-bd_sf"/>
</dbReference>
<evidence type="ECO:0000256" key="2">
    <source>
        <dbReference type="ARBA" id="ARBA00009695"/>
    </source>
</evidence>
<dbReference type="Pfam" id="PF21981">
    <property type="entry name" value="RecX_HTH3"/>
    <property type="match status" value="1"/>
</dbReference>